<keyword evidence="2" id="KW-0812">Transmembrane</keyword>
<dbReference type="GO" id="GO:0042910">
    <property type="term" value="F:xenobiotic transmembrane transporter activity"/>
    <property type="evidence" value="ECO:0007669"/>
    <property type="project" value="InterPro"/>
</dbReference>
<feature type="transmembrane region" description="Helical" evidence="2">
    <location>
        <begin position="109"/>
        <end position="130"/>
    </location>
</feature>
<gene>
    <name evidence="3" type="ORF">PVAP13_1NG158400</name>
</gene>
<comment type="caution">
    <text evidence="3">The sequence shown here is derived from an EMBL/GenBank/DDBJ whole genome shotgun (WGS) entry which is preliminary data.</text>
</comment>
<evidence type="ECO:0000256" key="1">
    <source>
        <dbReference type="ARBA" id="ARBA00010199"/>
    </source>
</evidence>
<dbReference type="AlphaFoldDB" id="A0A8T0WZF1"/>
<keyword evidence="4" id="KW-1185">Reference proteome</keyword>
<feature type="transmembrane region" description="Helical" evidence="2">
    <location>
        <begin position="175"/>
        <end position="198"/>
    </location>
</feature>
<organism evidence="3 4">
    <name type="scientific">Panicum virgatum</name>
    <name type="common">Blackwell switchgrass</name>
    <dbReference type="NCBI Taxonomy" id="38727"/>
    <lineage>
        <taxon>Eukaryota</taxon>
        <taxon>Viridiplantae</taxon>
        <taxon>Streptophyta</taxon>
        <taxon>Embryophyta</taxon>
        <taxon>Tracheophyta</taxon>
        <taxon>Spermatophyta</taxon>
        <taxon>Magnoliopsida</taxon>
        <taxon>Liliopsida</taxon>
        <taxon>Poales</taxon>
        <taxon>Poaceae</taxon>
        <taxon>PACMAD clade</taxon>
        <taxon>Panicoideae</taxon>
        <taxon>Panicodae</taxon>
        <taxon>Paniceae</taxon>
        <taxon>Panicinae</taxon>
        <taxon>Panicum</taxon>
        <taxon>Panicum sect. Hiantes</taxon>
    </lineage>
</organism>
<sequence>MEAPLLTLTGTEKKQGEGLESRVWSEVKKQLYLAGPLVAGQLLQNIVQMISIMFVGHLGKLPLAGASVASSFATVTGFSLLGGMAYSLETLCGQAFGAARHHVLGVYKLRAMVVLSLVSLPAAAVGAYTGEILVWCGQDPEIAVVAGSYIRWLIPALFAYGLLQCHVRFLQAQNVVVPVMLSSAATAVGHVGVCWLLVHRLGLGSNGAAALGTAVSYLVNLSIWGSTSGSHCPAETLRGGSPGRPSLASATS</sequence>
<dbReference type="Proteomes" id="UP000823388">
    <property type="component" value="Chromosome 1N"/>
</dbReference>
<feature type="transmembrane region" description="Helical" evidence="2">
    <location>
        <begin position="31"/>
        <end position="56"/>
    </location>
</feature>
<dbReference type="PANTHER" id="PTHR11206">
    <property type="entry name" value="MULTIDRUG RESISTANCE PROTEIN"/>
    <property type="match status" value="1"/>
</dbReference>
<keyword evidence="2" id="KW-1133">Transmembrane helix</keyword>
<accession>A0A8T0WZF1</accession>
<feature type="transmembrane region" description="Helical" evidence="2">
    <location>
        <begin position="142"/>
        <end position="163"/>
    </location>
</feature>
<dbReference type="GO" id="GO:0016020">
    <property type="term" value="C:membrane"/>
    <property type="evidence" value="ECO:0007669"/>
    <property type="project" value="InterPro"/>
</dbReference>
<proteinExistence type="inferred from homology"/>
<dbReference type="Pfam" id="PF01554">
    <property type="entry name" value="MatE"/>
    <property type="match status" value="1"/>
</dbReference>
<feature type="transmembrane region" description="Helical" evidence="2">
    <location>
        <begin position="68"/>
        <end position="88"/>
    </location>
</feature>
<protein>
    <recommendedName>
        <fullName evidence="5">Protein DETOXIFICATION</fullName>
    </recommendedName>
</protein>
<evidence type="ECO:0000313" key="4">
    <source>
        <dbReference type="Proteomes" id="UP000823388"/>
    </source>
</evidence>
<name>A0A8T0WZF1_PANVG</name>
<keyword evidence="2" id="KW-0472">Membrane</keyword>
<dbReference type="EMBL" id="CM029038">
    <property type="protein sequence ID" value="KAG2650323.1"/>
    <property type="molecule type" value="Genomic_DNA"/>
</dbReference>
<comment type="similarity">
    <text evidence="1">Belongs to the multi antimicrobial extrusion (MATE) (TC 2.A.66.1) family.</text>
</comment>
<reference evidence="3" key="1">
    <citation type="submission" date="2020-05" db="EMBL/GenBank/DDBJ databases">
        <title>WGS assembly of Panicum virgatum.</title>
        <authorList>
            <person name="Lovell J.T."/>
            <person name="Jenkins J."/>
            <person name="Shu S."/>
            <person name="Juenger T.E."/>
            <person name="Schmutz J."/>
        </authorList>
    </citation>
    <scope>NUCLEOTIDE SEQUENCE</scope>
    <source>
        <strain evidence="3">AP13</strain>
    </source>
</reference>
<evidence type="ECO:0000313" key="3">
    <source>
        <dbReference type="EMBL" id="KAG2650323.1"/>
    </source>
</evidence>
<dbReference type="GO" id="GO:0015297">
    <property type="term" value="F:antiporter activity"/>
    <property type="evidence" value="ECO:0007669"/>
    <property type="project" value="InterPro"/>
</dbReference>
<dbReference type="InterPro" id="IPR002528">
    <property type="entry name" value="MATE_fam"/>
</dbReference>
<evidence type="ECO:0000256" key="2">
    <source>
        <dbReference type="SAM" id="Phobius"/>
    </source>
</evidence>
<evidence type="ECO:0008006" key="5">
    <source>
        <dbReference type="Google" id="ProtNLM"/>
    </source>
</evidence>